<protein>
    <recommendedName>
        <fullName evidence="5 11">Adenylosuccinate lyase</fullName>
        <shortName evidence="12">ASL</shortName>
        <ecNumber evidence="4 11">4.3.2.2</ecNumber>
    </recommendedName>
    <alternativeName>
        <fullName evidence="9 12">Adenylosuccinase</fullName>
    </alternativeName>
</protein>
<evidence type="ECO:0000256" key="7">
    <source>
        <dbReference type="ARBA" id="ARBA00023239"/>
    </source>
</evidence>
<dbReference type="SUPFAM" id="SSF48557">
    <property type="entry name" value="L-aspartase-like"/>
    <property type="match status" value="1"/>
</dbReference>
<dbReference type="InterPro" id="IPR008948">
    <property type="entry name" value="L-Aspartase-like"/>
</dbReference>
<reference evidence="14" key="2">
    <citation type="journal article" date="2021" name="Microbiome">
        <title>Successional dynamics and alternative stable states in a saline activated sludge microbial community over 9 years.</title>
        <authorList>
            <person name="Wang Y."/>
            <person name="Ye J."/>
            <person name="Ju F."/>
            <person name="Liu L."/>
            <person name="Boyd J.A."/>
            <person name="Deng Y."/>
            <person name="Parks D.H."/>
            <person name="Jiang X."/>
            <person name="Yin X."/>
            <person name="Woodcroft B.J."/>
            <person name="Tyson G.W."/>
            <person name="Hugenholtz P."/>
            <person name="Polz M.F."/>
            <person name="Zhang T."/>
        </authorList>
    </citation>
    <scope>NUCLEOTIDE SEQUENCE</scope>
    <source>
        <strain evidence="14">HKST-UBA02</strain>
    </source>
</reference>
<dbReference type="GO" id="GO:0005829">
    <property type="term" value="C:cytosol"/>
    <property type="evidence" value="ECO:0007669"/>
    <property type="project" value="TreeGrafter"/>
</dbReference>
<dbReference type="GO" id="GO:0004018">
    <property type="term" value="F:N6-(1,2-dicarboxyethyl)AMP AMP-lyase (fumarate-forming) activity"/>
    <property type="evidence" value="ECO:0007669"/>
    <property type="project" value="UniProtKB-UniRule"/>
</dbReference>
<dbReference type="PROSITE" id="PS00163">
    <property type="entry name" value="FUMARATE_LYASES"/>
    <property type="match status" value="1"/>
</dbReference>
<dbReference type="FunFam" id="1.10.40.30:FF:000007">
    <property type="entry name" value="Adenylosuccinate lyase"/>
    <property type="match status" value="1"/>
</dbReference>
<evidence type="ECO:0000256" key="3">
    <source>
        <dbReference type="ARBA" id="ARBA00008273"/>
    </source>
</evidence>
<evidence type="ECO:0000256" key="8">
    <source>
        <dbReference type="ARBA" id="ARBA00024477"/>
    </source>
</evidence>
<gene>
    <name evidence="14" type="ORF">KDA27_10430</name>
</gene>
<evidence type="ECO:0000256" key="9">
    <source>
        <dbReference type="ARBA" id="ARBA00030717"/>
    </source>
</evidence>
<dbReference type="InterPro" id="IPR024083">
    <property type="entry name" value="Fumarase/histidase_N"/>
</dbReference>
<comment type="pathway">
    <text evidence="2 12">Purine metabolism; AMP biosynthesis via de novo pathway; AMP from IMP: step 2/2.</text>
</comment>
<dbReference type="NCBIfam" id="TIGR00928">
    <property type="entry name" value="purB"/>
    <property type="match status" value="1"/>
</dbReference>
<dbReference type="CDD" id="cd01360">
    <property type="entry name" value="Adenylsuccinate_lyase_1"/>
    <property type="match status" value="1"/>
</dbReference>
<dbReference type="GO" id="GO:0044208">
    <property type="term" value="P:'de novo' AMP biosynthetic process"/>
    <property type="evidence" value="ECO:0007669"/>
    <property type="project" value="TreeGrafter"/>
</dbReference>
<dbReference type="PRINTS" id="PR00149">
    <property type="entry name" value="FUMRATELYASE"/>
</dbReference>
<feature type="domain" description="Adenylosuccinate lyase C-terminal" evidence="13">
    <location>
        <begin position="349"/>
        <end position="429"/>
    </location>
</feature>
<dbReference type="EC" id="4.3.2.2" evidence="4 11"/>
<evidence type="ECO:0000256" key="4">
    <source>
        <dbReference type="ARBA" id="ARBA00012339"/>
    </source>
</evidence>
<evidence type="ECO:0000256" key="10">
    <source>
        <dbReference type="ARBA" id="ARBA00049115"/>
    </source>
</evidence>
<dbReference type="PANTHER" id="PTHR43172:SF1">
    <property type="entry name" value="ADENYLOSUCCINATE LYASE"/>
    <property type="match status" value="1"/>
</dbReference>
<comment type="caution">
    <text evidence="14">The sequence shown here is derived from an EMBL/GenBank/DDBJ whole genome shotgun (WGS) entry which is preliminary data.</text>
</comment>
<dbReference type="Gene3D" id="1.20.200.10">
    <property type="entry name" value="Fumarase/aspartase (Central domain)"/>
    <property type="match status" value="1"/>
</dbReference>
<dbReference type="InterPro" id="IPR020557">
    <property type="entry name" value="Fumarate_lyase_CS"/>
</dbReference>
<keyword evidence="7 12" id="KW-0456">Lyase</keyword>
<keyword evidence="6 12" id="KW-0658">Purine biosynthesis</keyword>
<evidence type="ECO:0000259" key="13">
    <source>
        <dbReference type="SMART" id="SM00998"/>
    </source>
</evidence>
<dbReference type="InterPro" id="IPR004769">
    <property type="entry name" value="Pur_lyase"/>
</dbReference>
<dbReference type="InterPro" id="IPR019468">
    <property type="entry name" value="AdenyloSucc_lyase_C"/>
</dbReference>
<evidence type="ECO:0000256" key="11">
    <source>
        <dbReference type="NCBIfam" id="TIGR00928"/>
    </source>
</evidence>
<dbReference type="InterPro" id="IPR000362">
    <property type="entry name" value="Fumarate_lyase_fam"/>
</dbReference>
<dbReference type="Pfam" id="PF10397">
    <property type="entry name" value="ADSL_C"/>
    <property type="match status" value="1"/>
</dbReference>
<comment type="catalytic activity">
    <reaction evidence="10">
        <text>N(6)-(1,2-dicarboxyethyl)-AMP = fumarate + AMP</text>
        <dbReference type="Rhea" id="RHEA:16853"/>
        <dbReference type="ChEBI" id="CHEBI:29806"/>
        <dbReference type="ChEBI" id="CHEBI:57567"/>
        <dbReference type="ChEBI" id="CHEBI:456215"/>
        <dbReference type="EC" id="4.3.2.2"/>
    </reaction>
    <physiologicalReaction direction="left-to-right" evidence="10">
        <dbReference type="Rhea" id="RHEA:16854"/>
    </physiologicalReaction>
</comment>
<comment type="catalytic activity">
    <reaction evidence="8">
        <text>(2S)-2-[5-amino-1-(5-phospho-beta-D-ribosyl)imidazole-4-carboxamido]succinate = 5-amino-1-(5-phospho-beta-D-ribosyl)imidazole-4-carboxamide + fumarate</text>
        <dbReference type="Rhea" id="RHEA:23920"/>
        <dbReference type="ChEBI" id="CHEBI:29806"/>
        <dbReference type="ChEBI" id="CHEBI:58443"/>
        <dbReference type="ChEBI" id="CHEBI:58475"/>
        <dbReference type="EC" id="4.3.2.2"/>
    </reaction>
    <physiologicalReaction direction="left-to-right" evidence="8">
        <dbReference type="Rhea" id="RHEA:23921"/>
    </physiologicalReaction>
</comment>
<evidence type="ECO:0000256" key="5">
    <source>
        <dbReference type="ARBA" id="ARBA00017058"/>
    </source>
</evidence>
<reference evidence="14" key="1">
    <citation type="submission" date="2020-04" db="EMBL/GenBank/DDBJ databases">
        <authorList>
            <person name="Zhang T."/>
        </authorList>
    </citation>
    <scope>NUCLEOTIDE SEQUENCE</scope>
    <source>
        <strain evidence="14">HKST-UBA02</strain>
    </source>
</reference>
<accession>A0A956NF06</accession>
<dbReference type="Gene3D" id="1.10.275.10">
    <property type="entry name" value="Fumarase/aspartase (N-terminal domain)"/>
    <property type="match status" value="1"/>
</dbReference>
<dbReference type="PANTHER" id="PTHR43172">
    <property type="entry name" value="ADENYLOSUCCINATE LYASE"/>
    <property type="match status" value="1"/>
</dbReference>
<organism evidence="14 15">
    <name type="scientific">Eiseniibacteriota bacterium</name>
    <dbReference type="NCBI Taxonomy" id="2212470"/>
    <lineage>
        <taxon>Bacteria</taxon>
        <taxon>Candidatus Eiseniibacteriota</taxon>
    </lineage>
</organism>
<dbReference type="FunFam" id="1.20.200.10:FF:000008">
    <property type="entry name" value="Adenylosuccinate lyase"/>
    <property type="match status" value="1"/>
</dbReference>
<dbReference type="PRINTS" id="PR00145">
    <property type="entry name" value="ARGSUCLYASE"/>
</dbReference>
<dbReference type="Gene3D" id="1.10.40.30">
    <property type="entry name" value="Fumarase/aspartase (C-terminal domain)"/>
    <property type="match status" value="1"/>
</dbReference>
<dbReference type="EMBL" id="JAGQHS010000045">
    <property type="protein sequence ID" value="MCA9756210.1"/>
    <property type="molecule type" value="Genomic_DNA"/>
</dbReference>
<name>A0A956NF06_UNCEI</name>
<sequence>MISRYTRPYMAELWDDRSRFGVWLEVELAHLETLENHGIAPKGSTERARSKATFDVARIDELERELHHDVVAFLTNVGESLAEDKTYLHYGMTSSDLVDTALAIQIQRAQPPIMETIGAIGARLHQLALEHRNTVCVGRTHGVHAEPTSFGLKMLGWYSEMGRQHARLAEAFAQCRYGKISGAVGTAAHLPPAMEEETLGRLGLGAEPIATQVVPRDRLSALLSAVAGLGATLERFAVEIRHLQRSEVREAEEPFGRGQKGSSAMPHKRNPILCERVTGLARVLRGNAHAAMENVALWHERDISHSSVERVIVPDSLTLVDYVLDKFHFVIAGLRVFPERMRQNLESTGGLVYSQRVLLALTEACGSREVAYRIVQMHAMRTWEQGGRFQDRLAEDPEVTQHLTGDEVAALFDPNHYLRNLDAIYGRVLKTQWEGANA</sequence>
<proteinExistence type="inferred from homology"/>
<comment type="similarity">
    <text evidence="3 12">Belongs to the lyase 1 family. Adenylosuccinate lyase subfamily.</text>
</comment>
<evidence type="ECO:0000313" key="15">
    <source>
        <dbReference type="Proteomes" id="UP000739538"/>
    </source>
</evidence>
<dbReference type="SMART" id="SM00998">
    <property type="entry name" value="ADSL_C"/>
    <property type="match status" value="1"/>
</dbReference>
<dbReference type="Proteomes" id="UP000739538">
    <property type="component" value="Unassembled WGS sequence"/>
</dbReference>
<evidence type="ECO:0000256" key="12">
    <source>
        <dbReference type="RuleBase" id="RU361172"/>
    </source>
</evidence>
<dbReference type="AlphaFoldDB" id="A0A956NF06"/>
<comment type="pathway">
    <text evidence="1 12">Purine metabolism; IMP biosynthesis via de novo pathway; 5-amino-1-(5-phospho-D-ribosyl)imidazole-4-carboxamide from 5-amino-1-(5-phospho-D-ribosyl)imidazole-4-carboxylate: step 2/2.</text>
</comment>
<evidence type="ECO:0000313" key="14">
    <source>
        <dbReference type="EMBL" id="MCA9756210.1"/>
    </source>
</evidence>
<dbReference type="InterPro" id="IPR022761">
    <property type="entry name" value="Fumarate_lyase_N"/>
</dbReference>
<evidence type="ECO:0000256" key="1">
    <source>
        <dbReference type="ARBA" id="ARBA00004706"/>
    </source>
</evidence>
<dbReference type="GO" id="GO:0070626">
    <property type="term" value="F:(S)-2-(5-amino-1-(5-phospho-D-ribosyl)imidazole-4-carboxamido) succinate lyase (fumarate-forming) activity"/>
    <property type="evidence" value="ECO:0007669"/>
    <property type="project" value="TreeGrafter"/>
</dbReference>
<dbReference type="Pfam" id="PF00206">
    <property type="entry name" value="Lyase_1"/>
    <property type="match status" value="1"/>
</dbReference>
<evidence type="ECO:0000256" key="2">
    <source>
        <dbReference type="ARBA" id="ARBA00004734"/>
    </source>
</evidence>
<evidence type="ECO:0000256" key="6">
    <source>
        <dbReference type="ARBA" id="ARBA00022755"/>
    </source>
</evidence>